<gene>
    <name evidence="10" type="ORF">UFOPK2602_02346</name>
</gene>
<evidence type="ECO:0000256" key="3">
    <source>
        <dbReference type="ARBA" id="ARBA00022722"/>
    </source>
</evidence>
<dbReference type="InterPro" id="IPR036691">
    <property type="entry name" value="Endo/exonu/phosph_ase_sf"/>
</dbReference>
<name>A0A6J6S8Y9_9ZZZZ</name>
<dbReference type="AlphaFoldDB" id="A0A6J6S8Y9"/>
<sequence length="343" mass="37020">MRHCGLNRRRVGDVATRKGSLATGVRPGPRHGVHRCIGSCVVDDVGDDHLCTLFGEAHGGYQTEPGGTAGDDRNLVLEPRCPCHAGGRYCCGQTVRVNLRVMTWNVLGSARPDRDGLARAIQSFAPDVVAIQEIRLGQANRLANRLGCRVEWTFKHFPLGPLVPWRAEGIAVISRHAMTLESTWELSSGVGRSTYHRRVAQAVRVKFSHGAGHAPEQFCLVNTHLESNGANLAERVQQAQHVVEHVTERGIDVSVLVGDLNASEEPDVLATFAGYGLLDAWTSTQPGTPGSGCTVPSAHPDKRLDYVLVGPRYRVVGVQVPDPSAAWAALSDHLPVVVDLEAL</sequence>
<dbReference type="GO" id="GO:0006281">
    <property type="term" value="P:DNA repair"/>
    <property type="evidence" value="ECO:0007669"/>
    <property type="project" value="UniProtKB-KW"/>
</dbReference>
<evidence type="ECO:0000313" key="10">
    <source>
        <dbReference type="EMBL" id="CAB4731306.1"/>
    </source>
</evidence>
<dbReference type="GO" id="GO:0016787">
    <property type="term" value="F:hydrolase activity"/>
    <property type="evidence" value="ECO:0007669"/>
    <property type="project" value="UniProtKB-KW"/>
</dbReference>
<dbReference type="Gene3D" id="3.60.10.10">
    <property type="entry name" value="Endonuclease/exonuclease/phosphatase"/>
    <property type="match status" value="1"/>
</dbReference>
<keyword evidence="3" id="KW-0540">Nuclease</keyword>
<keyword evidence="8" id="KW-0234">DNA repair</keyword>
<dbReference type="GO" id="GO:0004518">
    <property type="term" value="F:nuclease activity"/>
    <property type="evidence" value="ECO:0007669"/>
    <property type="project" value="UniProtKB-KW"/>
</dbReference>
<dbReference type="InterPro" id="IPR005135">
    <property type="entry name" value="Endo/exonuclease/phosphatase"/>
</dbReference>
<reference evidence="10" key="1">
    <citation type="submission" date="2020-05" db="EMBL/GenBank/DDBJ databases">
        <authorList>
            <person name="Chiriac C."/>
            <person name="Salcher M."/>
            <person name="Ghai R."/>
            <person name="Kavagutti S V."/>
        </authorList>
    </citation>
    <scope>NUCLEOTIDE SEQUENCE</scope>
</reference>
<evidence type="ECO:0000259" key="9">
    <source>
        <dbReference type="Pfam" id="PF03372"/>
    </source>
</evidence>
<comment type="cofactor">
    <cofactor evidence="1">
        <name>Mn(2+)</name>
        <dbReference type="ChEBI" id="CHEBI:29035"/>
    </cofactor>
</comment>
<organism evidence="10">
    <name type="scientific">freshwater metagenome</name>
    <dbReference type="NCBI Taxonomy" id="449393"/>
    <lineage>
        <taxon>unclassified sequences</taxon>
        <taxon>metagenomes</taxon>
        <taxon>ecological metagenomes</taxon>
    </lineage>
</organism>
<dbReference type="PANTHER" id="PTHR15822">
    <property type="entry name" value="TRAF AND TNF RECEPTOR-ASSOCIATED PROTEIN"/>
    <property type="match status" value="1"/>
</dbReference>
<dbReference type="Pfam" id="PF03372">
    <property type="entry name" value="Exo_endo_phos"/>
    <property type="match status" value="1"/>
</dbReference>
<feature type="domain" description="Endonuclease/exonuclease/phosphatase" evidence="9">
    <location>
        <begin position="102"/>
        <end position="333"/>
    </location>
</feature>
<keyword evidence="4" id="KW-0479">Metal-binding</keyword>
<evidence type="ECO:0000256" key="1">
    <source>
        <dbReference type="ARBA" id="ARBA00001936"/>
    </source>
</evidence>
<evidence type="ECO:0000256" key="6">
    <source>
        <dbReference type="ARBA" id="ARBA00022801"/>
    </source>
</evidence>
<protein>
    <submittedName>
        <fullName evidence="10">Unannotated protein</fullName>
    </submittedName>
</protein>
<dbReference type="InterPro" id="IPR051547">
    <property type="entry name" value="TDP2-like"/>
</dbReference>
<proteinExistence type="predicted"/>
<evidence type="ECO:0000256" key="4">
    <source>
        <dbReference type="ARBA" id="ARBA00022723"/>
    </source>
</evidence>
<evidence type="ECO:0000256" key="2">
    <source>
        <dbReference type="ARBA" id="ARBA00001946"/>
    </source>
</evidence>
<dbReference type="EMBL" id="CAEZXX010000243">
    <property type="protein sequence ID" value="CAB4731306.1"/>
    <property type="molecule type" value="Genomic_DNA"/>
</dbReference>
<evidence type="ECO:0000256" key="7">
    <source>
        <dbReference type="ARBA" id="ARBA00022842"/>
    </source>
</evidence>
<accession>A0A6J6S8Y9</accession>
<keyword evidence="7" id="KW-0460">Magnesium</keyword>
<dbReference type="PANTHER" id="PTHR15822:SF4">
    <property type="entry name" value="TYROSYL-DNA PHOSPHODIESTERASE 2"/>
    <property type="match status" value="1"/>
</dbReference>
<keyword evidence="6" id="KW-0378">Hydrolase</keyword>
<comment type="cofactor">
    <cofactor evidence="2">
        <name>Mg(2+)</name>
        <dbReference type="ChEBI" id="CHEBI:18420"/>
    </cofactor>
</comment>
<dbReference type="GO" id="GO:0046872">
    <property type="term" value="F:metal ion binding"/>
    <property type="evidence" value="ECO:0007669"/>
    <property type="project" value="UniProtKB-KW"/>
</dbReference>
<keyword evidence="5" id="KW-0227">DNA damage</keyword>
<evidence type="ECO:0000256" key="5">
    <source>
        <dbReference type="ARBA" id="ARBA00022763"/>
    </source>
</evidence>
<evidence type="ECO:0000256" key="8">
    <source>
        <dbReference type="ARBA" id="ARBA00023204"/>
    </source>
</evidence>
<dbReference type="SUPFAM" id="SSF56219">
    <property type="entry name" value="DNase I-like"/>
    <property type="match status" value="1"/>
</dbReference>